<evidence type="ECO:0000256" key="14">
    <source>
        <dbReference type="ARBA" id="ARBA00023026"/>
    </source>
</evidence>
<dbReference type="EMBL" id="BMIH01000001">
    <property type="protein sequence ID" value="GGB22774.1"/>
    <property type="molecule type" value="Genomic_DNA"/>
</dbReference>
<dbReference type="GO" id="GO:0009881">
    <property type="term" value="F:photoreceptor activity"/>
    <property type="evidence" value="ECO:0007669"/>
    <property type="project" value="UniProtKB-KW"/>
</dbReference>
<dbReference type="InterPro" id="IPR011102">
    <property type="entry name" value="Sig_transdc_His_kinase_HWE"/>
</dbReference>
<dbReference type="SMART" id="SM00091">
    <property type="entry name" value="PAS"/>
    <property type="match status" value="4"/>
</dbReference>
<evidence type="ECO:0000256" key="3">
    <source>
        <dbReference type="ARBA" id="ARBA00022543"/>
    </source>
</evidence>
<evidence type="ECO:0000256" key="2">
    <source>
        <dbReference type="ARBA" id="ARBA00012438"/>
    </source>
</evidence>
<dbReference type="Pfam" id="PF01590">
    <property type="entry name" value="GAF"/>
    <property type="match status" value="1"/>
</dbReference>
<dbReference type="InterPro" id="IPR036890">
    <property type="entry name" value="HATPase_C_sf"/>
</dbReference>
<dbReference type="SMART" id="SM00086">
    <property type="entry name" value="PAC"/>
    <property type="match status" value="2"/>
</dbReference>
<dbReference type="InterPro" id="IPR000014">
    <property type="entry name" value="PAS"/>
</dbReference>
<keyword evidence="6" id="KW-0285">Flavoprotein</keyword>
<dbReference type="Gene3D" id="3.30.450.40">
    <property type="match status" value="1"/>
</dbReference>
<dbReference type="NCBIfam" id="TIGR00229">
    <property type="entry name" value="sensory_box"/>
    <property type="match status" value="2"/>
</dbReference>
<dbReference type="GO" id="GO:0005524">
    <property type="term" value="F:ATP binding"/>
    <property type="evidence" value="ECO:0007669"/>
    <property type="project" value="UniProtKB-KW"/>
</dbReference>
<evidence type="ECO:0000259" key="17">
    <source>
        <dbReference type="PROSITE" id="PS50112"/>
    </source>
</evidence>
<dbReference type="CDD" id="cd00130">
    <property type="entry name" value="PAS"/>
    <property type="match status" value="2"/>
</dbReference>
<dbReference type="AlphaFoldDB" id="A0A916SY21"/>
<feature type="domain" description="PAC" evidence="18">
    <location>
        <begin position="446"/>
        <end position="498"/>
    </location>
</feature>
<dbReference type="Proteomes" id="UP000623067">
    <property type="component" value="Unassembled WGS sequence"/>
</dbReference>
<keyword evidence="16" id="KW-0175">Coiled coil</keyword>
<keyword evidence="10" id="KW-0547">Nucleotide-binding</keyword>
<dbReference type="Gene3D" id="3.30.450.20">
    <property type="entry name" value="PAS domain"/>
    <property type="match status" value="5"/>
</dbReference>
<evidence type="ECO:0000256" key="1">
    <source>
        <dbReference type="ARBA" id="ARBA00000085"/>
    </source>
</evidence>
<accession>A0A916SY21</accession>
<dbReference type="SMART" id="SM00065">
    <property type="entry name" value="GAF"/>
    <property type="match status" value="1"/>
</dbReference>
<dbReference type="Pfam" id="PF08447">
    <property type="entry name" value="PAS_3"/>
    <property type="match status" value="1"/>
</dbReference>
<dbReference type="GO" id="GO:0006355">
    <property type="term" value="P:regulation of DNA-templated transcription"/>
    <property type="evidence" value="ECO:0007669"/>
    <property type="project" value="InterPro"/>
</dbReference>
<dbReference type="InterPro" id="IPR029016">
    <property type="entry name" value="GAF-like_dom_sf"/>
</dbReference>
<comment type="caution">
    <text evidence="19">The sequence shown here is derived from an EMBL/GenBank/DDBJ whole genome shotgun (WGS) entry which is preliminary data.</text>
</comment>
<keyword evidence="9" id="KW-0677">Repeat</keyword>
<evidence type="ECO:0000256" key="10">
    <source>
        <dbReference type="ARBA" id="ARBA00022741"/>
    </source>
</evidence>
<dbReference type="EC" id="2.7.13.3" evidence="2"/>
<dbReference type="InterPro" id="IPR001610">
    <property type="entry name" value="PAC"/>
</dbReference>
<dbReference type="PANTHER" id="PTHR41523:SF7">
    <property type="entry name" value="HISTIDINE KINASE"/>
    <property type="match status" value="1"/>
</dbReference>
<protein>
    <recommendedName>
        <fullName evidence="2">histidine kinase</fullName>
        <ecNumber evidence="2">2.7.13.3</ecNumber>
    </recommendedName>
</protein>
<evidence type="ECO:0000256" key="16">
    <source>
        <dbReference type="SAM" id="Coils"/>
    </source>
</evidence>
<evidence type="ECO:0000256" key="12">
    <source>
        <dbReference type="ARBA" id="ARBA00022840"/>
    </source>
</evidence>
<keyword evidence="12" id="KW-0067">ATP-binding</keyword>
<dbReference type="Pfam" id="PF07536">
    <property type="entry name" value="HWE_HK"/>
    <property type="match status" value="1"/>
</dbReference>
<keyword evidence="4" id="KW-0597">Phosphoprotein</keyword>
<dbReference type="SUPFAM" id="SSF55785">
    <property type="entry name" value="PYP-like sensor domain (PAS domain)"/>
    <property type="match status" value="5"/>
</dbReference>
<dbReference type="InterPro" id="IPR035965">
    <property type="entry name" value="PAS-like_dom_sf"/>
</dbReference>
<keyword evidence="15" id="KW-0675">Receptor</keyword>
<keyword evidence="11" id="KW-0418">Kinase</keyword>
<dbReference type="SMART" id="SM00911">
    <property type="entry name" value="HWE_HK"/>
    <property type="match status" value="1"/>
</dbReference>
<keyword evidence="14" id="KW-0843">Virulence</keyword>
<dbReference type="Pfam" id="PF13188">
    <property type="entry name" value="PAS_8"/>
    <property type="match status" value="1"/>
</dbReference>
<proteinExistence type="predicted"/>
<dbReference type="PROSITE" id="PS50113">
    <property type="entry name" value="PAC"/>
    <property type="match status" value="1"/>
</dbReference>
<evidence type="ECO:0000256" key="8">
    <source>
        <dbReference type="ARBA" id="ARBA00022679"/>
    </source>
</evidence>
<keyword evidence="13" id="KW-0157">Chromophore</keyword>
<evidence type="ECO:0000256" key="9">
    <source>
        <dbReference type="ARBA" id="ARBA00022737"/>
    </source>
</evidence>
<organism evidence="19 20">
    <name type="scientific">Sphingomonas metalli</name>
    <dbReference type="NCBI Taxonomy" id="1779358"/>
    <lineage>
        <taxon>Bacteria</taxon>
        <taxon>Pseudomonadati</taxon>
        <taxon>Pseudomonadota</taxon>
        <taxon>Alphaproteobacteria</taxon>
        <taxon>Sphingomonadales</taxon>
        <taxon>Sphingomonadaceae</taxon>
        <taxon>Sphingomonas</taxon>
    </lineage>
</organism>
<dbReference type="InterPro" id="IPR013656">
    <property type="entry name" value="PAS_4"/>
</dbReference>
<keyword evidence="7" id="KW-0288">FMN</keyword>
<evidence type="ECO:0000256" key="4">
    <source>
        <dbReference type="ARBA" id="ARBA00022553"/>
    </source>
</evidence>
<dbReference type="Pfam" id="PF13426">
    <property type="entry name" value="PAS_9"/>
    <property type="match status" value="1"/>
</dbReference>
<feature type="domain" description="PAS" evidence="17">
    <location>
        <begin position="107"/>
        <end position="180"/>
    </location>
</feature>
<evidence type="ECO:0000256" key="5">
    <source>
        <dbReference type="ARBA" id="ARBA00022606"/>
    </source>
</evidence>
<dbReference type="InterPro" id="IPR000700">
    <property type="entry name" value="PAS-assoc_C"/>
</dbReference>
<dbReference type="PROSITE" id="PS50112">
    <property type="entry name" value="PAS"/>
    <property type="match status" value="1"/>
</dbReference>
<evidence type="ECO:0000256" key="11">
    <source>
        <dbReference type="ARBA" id="ARBA00022777"/>
    </source>
</evidence>
<evidence type="ECO:0000256" key="7">
    <source>
        <dbReference type="ARBA" id="ARBA00022643"/>
    </source>
</evidence>
<dbReference type="InterPro" id="IPR013655">
    <property type="entry name" value="PAS_fold_3"/>
</dbReference>
<dbReference type="SUPFAM" id="SSF55781">
    <property type="entry name" value="GAF domain-like"/>
    <property type="match status" value="1"/>
</dbReference>
<keyword evidence="8" id="KW-0808">Transferase</keyword>
<comment type="catalytic activity">
    <reaction evidence="1">
        <text>ATP + protein L-histidine = ADP + protein N-phospho-L-histidine.</text>
        <dbReference type="EC" id="2.7.13.3"/>
    </reaction>
</comment>
<evidence type="ECO:0000256" key="15">
    <source>
        <dbReference type="ARBA" id="ARBA00023170"/>
    </source>
</evidence>
<dbReference type="InterPro" id="IPR003018">
    <property type="entry name" value="GAF"/>
</dbReference>
<reference evidence="19" key="1">
    <citation type="journal article" date="2014" name="Int. J. Syst. Evol. Microbiol.">
        <title>Complete genome sequence of Corynebacterium casei LMG S-19264T (=DSM 44701T), isolated from a smear-ripened cheese.</title>
        <authorList>
            <consortium name="US DOE Joint Genome Institute (JGI-PGF)"/>
            <person name="Walter F."/>
            <person name="Albersmeier A."/>
            <person name="Kalinowski J."/>
            <person name="Ruckert C."/>
        </authorList>
    </citation>
    <scope>NUCLEOTIDE SEQUENCE</scope>
    <source>
        <strain evidence="19">CGMCC 1.15330</strain>
    </source>
</reference>
<keyword evidence="20" id="KW-1185">Reference proteome</keyword>
<dbReference type="GO" id="GO:0004673">
    <property type="term" value="F:protein histidine kinase activity"/>
    <property type="evidence" value="ECO:0007669"/>
    <property type="project" value="UniProtKB-EC"/>
</dbReference>
<evidence type="ECO:0000259" key="18">
    <source>
        <dbReference type="PROSITE" id="PS50113"/>
    </source>
</evidence>
<keyword evidence="5" id="KW-0716">Sensory transduction</keyword>
<evidence type="ECO:0000313" key="19">
    <source>
        <dbReference type="EMBL" id="GGB22774.1"/>
    </source>
</evidence>
<name>A0A916SY21_9SPHN</name>
<sequence>MHSLKEMTREELEAEVAQLRAALASASVEAEAVSGRQAVRDHRHLSELTASRQQTIDADRRTLNARSDADLAAKKHSREMAGANAELTQSQRLVADLQVSQAALGASEARYRAIFDNASDIAMIVTDPDGIVTDGNPGAEKILEWSAEEMRGQTAERFFTQEDRATDRIGHEMSGALEKGCANDERWHLRKSGERFWASGEMLPLLDDADRHLGFVKILRDRTREHLDGLALRRAKDRFQTITQTIDAAFAIVQVKFDAHDRPIDYCFVEANPAFEAQAGVNLRGKWVSEFAPDLEQFWFDTYGHVAKTGEPANFENYAEAFERWFDVRAVRVGNPDDRQIAILFNDVTARREAQDRLRISEVTARENIERVQLALEAGAIIGTWHWDIPTDRFTIDDAFARSFGLDPELGRDGIPLAQIVATVHPDDQAGLADAINAVIERGGAYAHQYRVRHADGDYRWIEANGRVDRDADGSAKSFPGVLIDINERRAIEAERDRATAELRANEAKWRGLFETLEEGFVLGEVVRDAAGDIVDWRYDEVNNAWYDLVGIERGAVIGKTVRELFPGIEDEWVMEFARVVDTGEAVRFTRQIGQLERWYDGVCQPAGGDRFTVIFMEVTDRIRAEQRRDALVELGHVLNDINDINGAIRSATAIMGKALGVGRVGYGTLAIDGETFEVPEDWTAKGYPSLTGTYRLSDYGSHASDIRAGRAVIVPDVRLDPRTAPATNALEDLAVRTMVNMPLVENGRTVAIFFVHDDAPRAWAPEEIAFLSDAATRIRTAIERRRAEDELRESESFMRSVLSASTDCIKVLNLDGELTFMSDGGMRVMEISDFNEVRGCPWPDFLDVAGGGLAREGIDAAKAGRSFHFEAAADTYLGTPKFWSISVSPIFGEHGRVERILSVSRDHTTLEEAREQQRLLNGELSHRLKNVLAIVQSIANQTLRDAVTLEEASAAFSARLASLGRATDVLTATSWEASDLIAILEAGLAAVGGCRDRVSLEGPAVRLNPQAALALTLAVHELGTNAIKYGALSNDAGRVALTWQVVGSEADPDFSLLWQEQAGPVVSPPTRRGFGTRMIERSLRSYFRGETALSYPPGGVEFRINAPLSGAGELVKA</sequence>
<evidence type="ECO:0000256" key="13">
    <source>
        <dbReference type="ARBA" id="ARBA00022991"/>
    </source>
</evidence>
<dbReference type="Gene3D" id="3.30.565.10">
    <property type="entry name" value="Histidine kinase-like ATPase, C-terminal domain"/>
    <property type="match status" value="1"/>
</dbReference>
<gene>
    <name evidence="19" type="ORF">GCM10011380_10540</name>
</gene>
<feature type="coiled-coil region" evidence="16">
    <location>
        <begin position="2"/>
        <end position="29"/>
    </location>
</feature>
<dbReference type="Pfam" id="PF08448">
    <property type="entry name" value="PAS_4"/>
    <property type="match status" value="1"/>
</dbReference>
<dbReference type="RefSeq" id="WP_229664408.1">
    <property type="nucleotide sequence ID" value="NZ_BMIH01000001.1"/>
</dbReference>
<keyword evidence="3" id="KW-0600">Photoreceptor protein</keyword>
<dbReference type="PANTHER" id="PTHR41523">
    <property type="entry name" value="TWO-COMPONENT SYSTEM SENSOR PROTEIN"/>
    <property type="match status" value="1"/>
</dbReference>
<reference evidence="19" key="2">
    <citation type="submission" date="2020-09" db="EMBL/GenBank/DDBJ databases">
        <authorList>
            <person name="Sun Q."/>
            <person name="Zhou Y."/>
        </authorList>
    </citation>
    <scope>NUCLEOTIDE SEQUENCE</scope>
    <source>
        <strain evidence="19">CGMCC 1.15330</strain>
    </source>
</reference>
<evidence type="ECO:0000256" key="6">
    <source>
        <dbReference type="ARBA" id="ARBA00022630"/>
    </source>
</evidence>
<evidence type="ECO:0000313" key="20">
    <source>
        <dbReference type="Proteomes" id="UP000623067"/>
    </source>
</evidence>